<proteinExistence type="predicted"/>
<sequence>MLIFSLFSDNPEAILDLIASIQSRRMDEQRADLILPGLKDREQFLAHFNKELAEKMVSSEEQLVDEKLYDLIMQCQGDRIEEQRSALGGKDNIEEDIKAIVLKMQAGRIEGQRADLK</sequence>
<dbReference type="Proteomes" id="UP000887579">
    <property type="component" value="Unplaced"/>
</dbReference>
<evidence type="ECO:0000313" key="1">
    <source>
        <dbReference type="Proteomes" id="UP000887579"/>
    </source>
</evidence>
<accession>A0AC34FM64</accession>
<name>A0AC34FM64_9BILA</name>
<reference evidence="2" key="1">
    <citation type="submission" date="2022-11" db="UniProtKB">
        <authorList>
            <consortium name="WormBaseParasite"/>
        </authorList>
    </citation>
    <scope>IDENTIFICATION</scope>
</reference>
<organism evidence="1 2">
    <name type="scientific">Panagrolaimus sp. ES5</name>
    <dbReference type="NCBI Taxonomy" id="591445"/>
    <lineage>
        <taxon>Eukaryota</taxon>
        <taxon>Metazoa</taxon>
        <taxon>Ecdysozoa</taxon>
        <taxon>Nematoda</taxon>
        <taxon>Chromadorea</taxon>
        <taxon>Rhabditida</taxon>
        <taxon>Tylenchina</taxon>
        <taxon>Panagrolaimomorpha</taxon>
        <taxon>Panagrolaimoidea</taxon>
        <taxon>Panagrolaimidae</taxon>
        <taxon>Panagrolaimus</taxon>
    </lineage>
</organism>
<evidence type="ECO:0000313" key="2">
    <source>
        <dbReference type="WBParaSite" id="ES5_v2.g18395.t1"/>
    </source>
</evidence>
<protein>
    <submittedName>
        <fullName evidence="2">Uncharacterized protein</fullName>
    </submittedName>
</protein>
<dbReference type="WBParaSite" id="ES5_v2.g18395.t1">
    <property type="protein sequence ID" value="ES5_v2.g18395.t1"/>
    <property type="gene ID" value="ES5_v2.g18395"/>
</dbReference>